<dbReference type="SUPFAM" id="SSF52540">
    <property type="entry name" value="P-loop containing nucleoside triphosphate hydrolases"/>
    <property type="match status" value="1"/>
</dbReference>
<dbReference type="Pfam" id="PF03144">
    <property type="entry name" value="GTP_EFTU_D2"/>
    <property type="match status" value="1"/>
</dbReference>
<name>A0AAE3EFT1_9SPIR</name>
<dbReference type="NCBIfam" id="NF009381">
    <property type="entry name" value="PRK12740.1-5"/>
    <property type="match status" value="1"/>
</dbReference>
<dbReference type="Gene3D" id="3.30.230.10">
    <property type="match status" value="1"/>
</dbReference>
<dbReference type="FunFam" id="3.30.70.870:FF:000001">
    <property type="entry name" value="Elongation factor G"/>
    <property type="match status" value="1"/>
</dbReference>
<dbReference type="InterPro" id="IPR014721">
    <property type="entry name" value="Ribsml_uS5_D2-typ_fold_subgr"/>
</dbReference>
<feature type="domain" description="Tr-type G" evidence="10">
    <location>
        <begin position="3"/>
        <end position="278"/>
    </location>
</feature>
<dbReference type="InterPro" id="IPR031157">
    <property type="entry name" value="G_TR_CS"/>
</dbReference>
<dbReference type="CDD" id="cd01886">
    <property type="entry name" value="EF-G"/>
    <property type="match status" value="1"/>
</dbReference>
<comment type="caution">
    <text evidence="11">The sequence shown here is derived from an EMBL/GenBank/DDBJ whole genome shotgun (WGS) entry which is preliminary data.</text>
</comment>
<dbReference type="GO" id="GO:0005525">
    <property type="term" value="F:GTP binding"/>
    <property type="evidence" value="ECO:0007669"/>
    <property type="project" value="UniProtKB-UniRule"/>
</dbReference>
<dbReference type="InterPro" id="IPR009022">
    <property type="entry name" value="EFG_III"/>
</dbReference>
<dbReference type="HAMAP" id="MF_00054_B">
    <property type="entry name" value="EF_G_EF_2_B"/>
    <property type="match status" value="1"/>
</dbReference>
<evidence type="ECO:0000256" key="5">
    <source>
        <dbReference type="ARBA" id="ARBA00022917"/>
    </source>
</evidence>
<dbReference type="InterPro" id="IPR035649">
    <property type="entry name" value="EFG_V"/>
</dbReference>
<dbReference type="Gene3D" id="3.40.50.300">
    <property type="entry name" value="P-loop containing nucleotide triphosphate hydrolases"/>
    <property type="match status" value="1"/>
</dbReference>
<feature type="binding site" evidence="8">
    <location>
        <begin position="12"/>
        <end position="19"/>
    </location>
    <ligand>
        <name>GTP</name>
        <dbReference type="ChEBI" id="CHEBI:37565"/>
    </ligand>
</feature>
<keyword evidence="6 8" id="KW-0342">GTP-binding</keyword>
<dbReference type="NCBIfam" id="TIGR00484">
    <property type="entry name" value="EF-G"/>
    <property type="match status" value="1"/>
</dbReference>
<dbReference type="NCBIfam" id="TIGR00231">
    <property type="entry name" value="small_GTP"/>
    <property type="match status" value="1"/>
</dbReference>
<feature type="binding site" evidence="8">
    <location>
        <begin position="76"/>
        <end position="80"/>
    </location>
    <ligand>
        <name>GTP</name>
        <dbReference type="ChEBI" id="CHEBI:37565"/>
    </ligand>
</feature>
<dbReference type="InterPro" id="IPR000640">
    <property type="entry name" value="EFG_V-like"/>
</dbReference>
<dbReference type="SUPFAM" id="SSF50447">
    <property type="entry name" value="Translation proteins"/>
    <property type="match status" value="1"/>
</dbReference>
<dbReference type="SMART" id="SM00838">
    <property type="entry name" value="EFG_C"/>
    <property type="match status" value="1"/>
</dbReference>
<dbReference type="GO" id="GO:0003746">
    <property type="term" value="F:translation elongation factor activity"/>
    <property type="evidence" value="ECO:0007669"/>
    <property type="project" value="UniProtKB-UniRule"/>
</dbReference>
<dbReference type="PROSITE" id="PS51722">
    <property type="entry name" value="G_TR_2"/>
    <property type="match status" value="1"/>
</dbReference>
<feature type="binding site" evidence="8">
    <location>
        <begin position="130"/>
        <end position="133"/>
    </location>
    <ligand>
        <name>GTP</name>
        <dbReference type="ChEBI" id="CHEBI:37565"/>
    </ligand>
</feature>
<dbReference type="Gene3D" id="2.40.30.10">
    <property type="entry name" value="Translation factors"/>
    <property type="match status" value="1"/>
</dbReference>
<dbReference type="InterPro" id="IPR005225">
    <property type="entry name" value="Small_GTP-bd"/>
</dbReference>
<dbReference type="EMBL" id="JAINWA010000001">
    <property type="protein sequence ID" value="MCD1653662.1"/>
    <property type="molecule type" value="Genomic_DNA"/>
</dbReference>
<dbReference type="Proteomes" id="UP001198163">
    <property type="component" value="Unassembled WGS sequence"/>
</dbReference>
<dbReference type="RefSeq" id="WP_230752922.1">
    <property type="nucleotide sequence ID" value="NZ_JAINWA010000001.1"/>
</dbReference>
<evidence type="ECO:0000313" key="12">
    <source>
        <dbReference type="Proteomes" id="UP001198163"/>
    </source>
</evidence>
<comment type="function">
    <text evidence="7 8">Catalyzes the GTP-dependent ribosomal translocation step during translation elongation. During this step, the ribosome changes from the pre-translocational (PRE) to the post-translocational (POST) state as the newly formed A-site-bound peptidyl-tRNA and P-site-bound deacylated tRNA move to the P and E sites, respectively. Catalyzes the coordinated movement of the two tRNA molecules, the mRNA and conformational changes in the ribosome.</text>
</comment>
<dbReference type="InterPro" id="IPR020568">
    <property type="entry name" value="Ribosomal_Su5_D2-typ_SF"/>
</dbReference>
<dbReference type="FunFam" id="3.40.50.300:FF:000029">
    <property type="entry name" value="Elongation factor G"/>
    <property type="match status" value="1"/>
</dbReference>
<evidence type="ECO:0000256" key="9">
    <source>
        <dbReference type="NCBIfam" id="TIGR00484"/>
    </source>
</evidence>
<evidence type="ECO:0000259" key="10">
    <source>
        <dbReference type="PROSITE" id="PS51722"/>
    </source>
</evidence>
<evidence type="ECO:0000256" key="1">
    <source>
        <dbReference type="ARBA" id="ARBA00004496"/>
    </source>
</evidence>
<keyword evidence="4 8" id="KW-0251">Elongation factor</keyword>
<dbReference type="CDD" id="cd16262">
    <property type="entry name" value="EFG_III"/>
    <property type="match status" value="1"/>
</dbReference>
<dbReference type="CDD" id="cd01680">
    <property type="entry name" value="EFG_like_IV"/>
    <property type="match status" value="1"/>
</dbReference>
<accession>A0AAE3EFT1</accession>
<sequence length="680" mass="74815">MLDKMRNIGIMAHIDAGKTTTSERILFYTGKIHRIGEIDDGDATMDWMAQEQERGITIQSAATTTWWRDHQINLIDTPGHVDFTAEVERSLRVLDGAVAVLCAVGGVQPQTETVWRQADQYKVPRICFVNKMDRIGADFFGAMKDVHDKFGAVCVPLQIPIGQGSDFEGVIDLLEMKEIRWDASTEGEKMDVAPVADSRLAEAQEWREKLLDAVSSASDEITELILEGVDIPSDLMRREIRRATIAREFIPFVCGASRRNQGIQPLIDAVVDYLPAPHEVPAAIGFHTKKEEDVPVPCKTDGVPLGLVFKIQYDREAGALCYVRMYSGKIKPGDQVYNVGKKKRERVNRVLRMHSNKSDPMDAVEAGDIAVFIGLKTAQTGDTIGSEGVPVLLEKMHFPEPVISVSIEPKTMSERDKLKDTLEILSREDPTFTSREDAETGQLIISGMGELHIDVLVTRMIDDFKVQARVGNPQVTYRESVTAVVEHTEKFDRNLGGKENTAGVTLRVEPLPRGSGNRYSCAVKKSHVPEEIFDAVEQAVSGAFASGIQFGYPCVDVGVTLTAIDYSELTSTPFAFTSAANLGFDEACRKASPELLEPIMNVDILCPKDFVGEAMSQITQRGGMISSLDSKPSIEVVHAQAPMAKMFGFSTSLRSVTQGRASFGMTFSHYEVKKGGLGGF</sequence>
<dbReference type="Pfam" id="PF14492">
    <property type="entry name" value="EFG_III"/>
    <property type="match status" value="1"/>
</dbReference>
<evidence type="ECO:0000256" key="6">
    <source>
        <dbReference type="ARBA" id="ARBA00023134"/>
    </source>
</evidence>
<dbReference type="Gene3D" id="3.30.70.870">
    <property type="entry name" value="Elongation Factor G (Translational Gtpase), domain 3"/>
    <property type="match status" value="1"/>
</dbReference>
<evidence type="ECO:0000256" key="2">
    <source>
        <dbReference type="ARBA" id="ARBA00005870"/>
    </source>
</evidence>
<dbReference type="PRINTS" id="PR00315">
    <property type="entry name" value="ELONGATNFCT"/>
</dbReference>
<keyword evidence="12" id="KW-1185">Reference proteome</keyword>
<dbReference type="GO" id="GO:0005737">
    <property type="term" value="C:cytoplasm"/>
    <property type="evidence" value="ECO:0007669"/>
    <property type="project" value="UniProtKB-SubCell"/>
</dbReference>
<protein>
    <recommendedName>
        <fullName evidence="8 9">Elongation factor G</fullName>
        <shortName evidence="8">EF-G</shortName>
    </recommendedName>
</protein>
<dbReference type="Pfam" id="PF00009">
    <property type="entry name" value="GTP_EFTU"/>
    <property type="match status" value="1"/>
</dbReference>
<reference evidence="11" key="1">
    <citation type="submission" date="2021-08" db="EMBL/GenBank/DDBJ databases">
        <title>Comparative analyses of Brucepasteria parasyntrophica and Teretinema zuelzerae.</title>
        <authorList>
            <person name="Song Y."/>
            <person name="Brune A."/>
        </authorList>
    </citation>
    <scope>NUCLEOTIDE SEQUENCE</scope>
    <source>
        <strain evidence="11">DSM 1903</strain>
    </source>
</reference>
<dbReference type="InterPro" id="IPR004161">
    <property type="entry name" value="EFTu-like_2"/>
</dbReference>
<dbReference type="InterPro" id="IPR004540">
    <property type="entry name" value="Transl_elong_EFG/EF2"/>
</dbReference>
<dbReference type="AlphaFoldDB" id="A0AAE3EFT1"/>
<dbReference type="InterPro" id="IPR035647">
    <property type="entry name" value="EFG_III/V"/>
</dbReference>
<proteinExistence type="inferred from homology"/>
<dbReference type="SUPFAM" id="SSF54211">
    <property type="entry name" value="Ribosomal protein S5 domain 2-like"/>
    <property type="match status" value="1"/>
</dbReference>
<comment type="subcellular location">
    <subcellularLocation>
        <location evidence="1 8">Cytoplasm</location>
    </subcellularLocation>
</comment>
<keyword evidence="8" id="KW-0963">Cytoplasm</keyword>
<evidence type="ECO:0000256" key="8">
    <source>
        <dbReference type="HAMAP-Rule" id="MF_00054"/>
    </source>
</evidence>
<dbReference type="CDD" id="cd03713">
    <property type="entry name" value="EFG_mtEFG_C"/>
    <property type="match status" value="1"/>
</dbReference>
<evidence type="ECO:0000313" key="11">
    <source>
        <dbReference type="EMBL" id="MCD1653662.1"/>
    </source>
</evidence>
<dbReference type="GO" id="GO:0003924">
    <property type="term" value="F:GTPase activity"/>
    <property type="evidence" value="ECO:0007669"/>
    <property type="project" value="InterPro"/>
</dbReference>
<dbReference type="InterPro" id="IPR000795">
    <property type="entry name" value="T_Tr_GTP-bd_dom"/>
</dbReference>
<evidence type="ECO:0000256" key="3">
    <source>
        <dbReference type="ARBA" id="ARBA00022741"/>
    </source>
</evidence>
<evidence type="ECO:0000256" key="7">
    <source>
        <dbReference type="ARBA" id="ARBA00024731"/>
    </source>
</evidence>
<dbReference type="SUPFAM" id="SSF54980">
    <property type="entry name" value="EF-G C-terminal domain-like"/>
    <property type="match status" value="2"/>
</dbReference>
<dbReference type="InterPro" id="IPR027417">
    <property type="entry name" value="P-loop_NTPase"/>
</dbReference>
<dbReference type="InterPro" id="IPR005517">
    <property type="entry name" value="Transl_elong_EFG/EF2_IV"/>
</dbReference>
<keyword evidence="3 8" id="KW-0547">Nucleotide-binding</keyword>
<dbReference type="Gene3D" id="3.30.70.240">
    <property type="match status" value="1"/>
</dbReference>
<evidence type="ECO:0000256" key="4">
    <source>
        <dbReference type="ARBA" id="ARBA00022768"/>
    </source>
</evidence>
<dbReference type="CDD" id="cd04088">
    <property type="entry name" value="EFG_mtEFG_II"/>
    <property type="match status" value="1"/>
</dbReference>
<dbReference type="GO" id="GO:0032790">
    <property type="term" value="P:ribosome disassembly"/>
    <property type="evidence" value="ECO:0007669"/>
    <property type="project" value="TreeGrafter"/>
</dbReference>
<dbReference type="PROSITE" id="PS00301">
    <property type="entry name" value="G_TR_1"/>
    <property type="match status" value="1"/>
</dbReference>
<keyword evidence="5 8" id="KW-0648">Protein biosynthesis</keyword>
<dbReference type="InterPro" id="IPR009000">
    <property type="entry name" value="Transl_B-barrel_sf"/>
</dbReference>
<dbReference type="Pfam" id="PF00679">
    <property type="entry name" value="EFG_C"/>
    <property type="match status" value="1"/>
</dbReference>
<dbReference type="PANTHER" id="PTHR43261:SF1">
    <property type="entry name" value="RIBOSOME-RELEASING FACTOR 2, MITOCHONDRIAL"/>
    <property type="match status" value="1"/>
</dbReference>
<comment type="similarity">
    <text evidence="2 8">Belongs to the TRAFAC class translation factor GTPase superfamily. Classic translation factor GTPase family. EF-G/EF-2 subfamily.</text>
</comment>
<organism evidence="11 12">
    <name type="scientific">Teretinema zuelzerae</name>
    <dbReference type="NCBI Taxonomy" id="156"/>
    <lineage>
        <taxon>Bacteria</taxon>
        <taxon>Pseudomonadati</taxon>
        <taxon>Spirochaetota</taxon>
        <taxon>Spirochaetia</taxon>
        <taxon>Spirochaetales</taxon>
        <taxon>Treponemataceae</taxon>
        <taxon>Teretinema</taxon>
    </lineage>
</organism>
<dbReference type="InterPro" id="IPR041095">
    <property type="entry name" value="EFG_II"/>
</dbReference>
<dbReference type="SMART" id="SM00889">
    <property type="entry name" value="EFG_IV"/>
    <property type="match status" value="1"/>
</dbReference>
<gene>
    <name evidence="8 11" type="primary">fusA</name>
    <name evidence="11" type="ORF">K7J14_02980</name>
</gene>
<dbReference type="PANTHER" id="PTHR43261">
    <property type="entry name" value="TRANSLATION ELONGATION FACTOR G-RELATED"/>
    <property type="match status" value="1"/>
</dbReference>
<dbReference type="Pfam" id="PF03764">
    <property type="entry name" value="EFG_IV"/>
    <property type="match status" value="1"/>
</dbReference>
<dbReference type="FunFam" id="3.30.70.240:FF:000001">
    <property type="entry name" value="Elongation factor G"/>
    <property type="match status" value="1"/>
</dbReference>